<dbReference type="EMBL" id="NBSK02000007">
    <property type="protein sequence ID" value="KAJ0196938.1"/>
    <property type="molecule type" value="Genomic_DNA"/>
</dbReference>
<comment type="caution">
    <text evidence="2">The sequence shown here is derived from an EMBL/GenBank/DDBJ whole genome shotgun (WGS) entry which is preliminary data.</text>
</comment>
<sequence length="830" mass="92854">MSWDECVRIFREMFCPRTMIKQLEEEFLRMEQGNVTYITMGCTSSVRHEKKGDDIYAHGLPKVKEECNGHKKVQGRLGKQKRIQGLKFMKVFRAILEIKVCLFDLSLIKLFDFYVLIQPFLPSKSSRSPKTTPPHPTDRFCSSRITFIAKVIQSTASSYSSSTLCECVLFATDDASGSSLIRSFVALSMFNCPPLSPQCHHHRRTATPTTLNYAVQHRRPLSSFAFSYYLLRSTPPPEHHRSGSPPPRQSALPCFYVLIQPFLPSKSSRSPKTTPPHPTDRFCSSRITFIAKVIQSTASSYSSSTLCECVLFATDDASGSSLIRSFVALSMFNCPPLSPQCHHHRRTATPTTLNYAVQHRRPLSSFAFSYYLLRSTPPPEHHRSGSPPPRQSAPPWDSVRSAPPSPLSSTVVALQNDFWKSFSIVLGEIYCDDWVQGQTQATSKICNAPRMLLTLEEKHPRRIFEGASTSGLSFSQLLYLGQRWPKYNGKYSYLLIMYATPNLVAWSTNIGAFSALVDRESMKKLVIFQVRNSGDYQFALLELSGTKLSEDSRKYGAENACTSESDSEEEVKTSPNKKPVAATAATKKADSDDERSNEESSSDDVEPQKKKNESSDEETAKPQAAKKSDQARKKDSSSDEAFEEGDEEESLDDLKVNAEYTGYRVGSSVVVCSSVLEIGSDPVYSIKRLREENDAVILAMGATKPRDLLVPGRELSGVHFAMEFLHANTKSLLDSNLEDGNYMRGTKRSALFHSVRTFDVNTKTGNPFGSMRQTAEQSSLMLTVTCWLSFLPLRSPKDQISLHLCVTMIHLLISRCGAVLVLRVQGFHLF</sequence>
<feature type="compositionally biased region" description="Acidic residues" evidence="1">
    <location>
        <begin position="638"/>
        <end position="651"/>
    </location>
</feature>
<dbReference type="InterPro" id="IPR036188">
    <property type="entry name" value="FAD/NAD-bd_sf"/>
</dbReference>
<feature type="region of interest" description="Disordered" evidence="1">
    <location>
        <begin position="377"/>
        <end position="402"/>
    </location>
</feature>
<evidence type="ECO:0000313" key="3">
    <source>
        <dbReference type="Proteomes" id="UP000235145"/>
    </source>
</evidence>
<dbReference type="PANTHER" id="PTHR43100:SF3">
    <property type="entry name" value="FAD_NAD(P)-BINDING DOMAIN-CONTAINING PROTEIN"/>
    <property type="match status" value="1"/>
</dbReference>
<reference evidence="2 3" key="1">
    <citation type="journal article" date="2017" name="Nat. Commun.">
        <title>Genome assembly with in vitro proximity ligation data and whole-genome triplication in lettuce.</title>
        <authorList>
            <person name="Reyes-Chin-Wo S."/>
            <person name="Wang Z."/>
            <person name="Yang X."/>
            <person name="Kozik A."/>
            <person name="Arikit S."/>
            <person name="Song C."/>
            <person name="Xia L."/>
            <person name="Froenicke L."/>
            <person name="Lavelle D.O."/>
            <person name="Truco M.J."/>
            <person name="Xia R."/>
            <person name="Zhu S."/>
            <person name="Xu C."/>
            <person name="Xu H."/>
            <person name="Xu X."/>
            <person name="Cox K."/>
            <person name="Korf I."/>
            <person name="Meyers B.C."/>
            <person name="Michelmore R.W."/>
        </authorList>
    </citation>
    <scope>NUCLEOTIDE SEQUENCE [LARGE SCALE GENOMIC DNA]</scope>
    <source>
        <strain evidence="3">cv. Salinas</strain>
        <tissue evidence="2">Seedlings</tissue>
    </source>
</reference>
<organism evidence="2 3">
    <name type="scientific">Lactuca sativa</name>
    <name type="common">Garden lettuce</name>
    <dbReference type="NCBI Taxonomy" id="4236"/>
    <lineage>
        <taxon>Eukaryota</taxon>
        <taxon>Viridiplantae</taxon>
        <taxon>Streptophyta</taxon>
        <taxon>Embryophyta</taxon>
        <taxon>Tracheophyta</taxon>
        <taxon>Spermatophyta</taxon>
        <taxon>Magnoliopsida</taxon>
        <taxon>eudicotyledons</taxon>
        <taxon>Gunneridae</taxon>
        <taxon>Pentapetalae</taxon>
        <taxon>asterids</taxon>
        <taxon>campanulids</taxon>
        <taxon>Asterales</taxon>
        <taxon>Asteraceae</taxon>
        <taxon>Cichorioideae</taxon>
        <taxon>Cichorieae</taxon>
        <taxon>Lactucinae</taxon>
        <taxon>Lactuca</taxon>
    </lineage>
</organism>
<accession>A0A9R1V226</accession>
<feature type="compositionally biased region" description="Acidic residues" evidence="1">
    <location>
        <begin position="591"/>
        <end position="605"/>
    </location>
</feature>
<proteinExistence type="predicted"/>
<evidence type="ECO:0000313" key="2">
    <source>
        <dbReference type="EMBL" id="KAJ0196938.1"/>
    </source>
</evidence>
<dbReference type="InterPro" id="IPR051394">
    <property type="entry name" value="Glutamate_Synthase"/>
</dbReference>
<dbReference type="SUPFAM" id="SSF51971">
    <property type="entry name" value="Nucleotide-binding domain"/>
    <property type="match status" value="1"/>
</dbReference>
<evidence type="ECO:0000256" key="1">
    <source>
        <dbReference type="SAM" id="MobiDB-lite"/>
    </source>
</evidence>
<keyword evidence="3" id="KW-1185">Reference proteome</keyword>
<gene>
    <name evidence="2" type="ORF">LSAT_V11C700370510</name>
</gene>
<feature type="region of interest" description="Disordered" evidence="1">
    <location>
        <begin position="552"/>
        <end position="653"/>
    </location>
</feature>
<dbReference type="Gene3D" id="3.50.50.60">
    <property type="entry name" value="FAD/NAD(P)-binding domain"/>
    <property type="match status" value="1"/>
</dbReference>
<feature type="compositionally biased region" description="Basic and acidic residues" evidence="1">
    <location>
        <begin position="606"/>
        <end position="637"/>
    </location>
</feature>
<dbReference type="Proteomes" id="UP000235145">
    <property type="component" value="Unassembled WGS sequence"/>
</dbReference>
<dbReference type="Gene3D" id="3.40.50.720">
    <property type="entry name" value="NAD(P)-binding Rossmann-like Domain"/>
    <property type="match status" value="1"/>
</dbReference>
<name>A0A9R1V226_LACSA</name>
<dbReference type="AlphaFoldDB" id="A0A9R1V226"/>
<protein>
    <submittedName>
        <fullName evidence="2">Uncharacterized protein</fullName>
    </submittedName>
</protein>
<dbReference type="PANTHER" id="PTHR43100">
    <property type="entry name" value="GLUTAMATE SYNTHASE [NADPH] SMALL CHAIN"/>
    <property type="match status" value="1"/>
</dbReference>